<evidence type="ECO:0000256" key="2">
    <source>
        <dbReference type="ARBA" id="ARBA00022692"/>
    </source>
</evidence>
<reference evidence="6" key="1">
    <citation type="submission" date="2021-01" db="EMBL/GenBank/DDBJ databases">
        <title>Fulvivirga kasyanovii gen. nov., sp nov., a novel member of the phylum Bacteroidetes isolated from seawater in a mussel farm.</title>
        <authorList>
            <person name="Zhao L.-H."/>
            <person name="Wang Z.-J."/>
        </authorList>
    </citation>
    <scope>NUCLEOTIDE SEQUENCE</scope>
    <source>
        <strain evidence="6">29W222</strain>
    </source>
</reference>
<keyword evidence="7" id="KW-1185">Reference proteome</keyword>
<keyword evidence="3 5" id="KW-1133">Transmembrane helix</keyword>
<dbReference type="PANTHER" id="PTHR30386">
    <property type="entry name" value="MEMBRANE FUSION SUBUNIT OF EMRAB-TOLC MULTIDRUG EFFLUX PUMP"/>
    <property type="match status" value="1"/>
</dbReference>
<evidence type="ECO:0000313" key="7">
    <source>
        <dbReference type="Proteomes" id="UP000614216"/>
    </source>
</evidence>
<dbReference type="EMBL" id="JAEUGD010000066">
    <property type="protein sequence ID" value="MBL6449548.1"/>
    <property type="molecule type" value="Genomic_DNA"/>
</dbReference>
<evidence type="ECO:0000256" key="3">
    <source>
        <dbReference type="ARBA" id="ARBA00022989"/>
    </source>
</evidence>
<dbReference type="GO" id="GO:0016020">
    <property type="term" value="C:membrane"/>
    <property type="evidence" value="ECO:0007669"/>
    <property type="project" value="UniProtKB-SubCell"/>
</dbReference>
<evidence type="ECO:0000256" key="5">
    <source>
        <dbReference type="SAM" id="Phobius"/>
    </source>
</evidence>
<dbReference type="PANTHER" id="PTHR30386:SF26">
    <property type="entry name" value="TRANSPORT PROTEIN COMB"/>
    <property type="match status" value="1"/>
</dbReference>
<proteinExistence type="predicted"/>
<dbReference type="AlphaFoldDB" id="A0A937G327"/>
<evidence type="ECO:0000256" key="1">
    <source>
        <dbReference type="ARBA" id="ARBA00004167"/>
    </source>
</evidence>
<evidence type="ECO:0000256" key="4">
    <source>
        <dbReference type="ARBA" id="ARBA00023136"/>
    </source>
</evidence>
<dbReference type="Gene3D" id="2.40.30.170">
    <property type="match status" value="1"/>
</dbReference>
<sequence>MPNTEEQIQLRSEEVQEILSHIPHWLIRWGITLVFIIILILIAASWFIKYPDTVAAQVVLTTQTPPVHLVARSNGRISLQVEDKQYVKEEALLGVIENPASTEDVLKLDRQLEKIRTLIYRRPIDIEAIKLDESLNLGALQSTYSSFSSIVEDAKRYIAISFYHNQREALSKRVKYYRALNKGLNEQLALVDEEIKISETIYHDDSLLYQRGAGTKPVMNRSKASHLQNKRNKESIESSIIQNSIQIAQLQGQINELILKEEQETDQMFTSMVEALEKLESDLIAWKQNFLLLTPVEGKVAFSKFWSDNQYVQAGEEVMTVVPESENVIGNVAMPVQGSGKVAVGQKVNIMINNYPSNEYGMVIGKVESISLVPRDNLYSIRISLPDGLKSTYNKQLDFKQEMQGTAEIITKDKRLIERVFNQLRNIIDRVN</sequence>
<dbReference type="Proteomes" id="UP000614216">
    <property type="component" value="Unassembled WGS sequence"/>
</dbReference>
<feature type="transmembrane region" description="Helical" evidence="5">
    <location>
        <begin position="26"/>
        <end position="48"/>
    </location>
</feature>
<dbReference type="RefSeq" id="WP_202859065.1">
    <property type="nucleotide sequence ID" value="NZ_JAEUGD010000066.1"/>
</dbReference>
<keyword evidence="4 5" id="KW-0472">Membrane</keyword>
<evidence type="ECO:0000313" key="6">
    <source>
        <dbReference type="EMBL" id="MBL6449548.1"/>
    </source>
</evidence>
<accession>A0A937G327</accession>
<comment type="caution">
    <text evidence="6">The sequence shown here is derived from an EMBL/GenBank/DDBJ whole genome shotgun (WGS) entry which is preliminary data.</text>
</comment>
<name>A0A937G327_9BACT</name>
<keyword evidence="2 5" id="KW-0812">Transmembrane</keyword>
<organism evidence="6 7">
    <name type="scientific">Fulvivirga marina</name>
    <dbReference type="NCBI Taxonomy" id="2494733"/>
    <lineage>
        <taxon>Bacteria</taxon>
        <taxon>Pseudomonadati</taxon>
        <taxon>Bacteroidota</taxon>
        <taxon>Cytophagia</taxon>
        <taxon>Cytophagales</taxon>
        <taxon>Fulvivirgaceae</taxon>
        <taxon>Fulvivirga</taxon>
    </lineage>
</organism>
<dbReference type="InterPro" id="IPR050739">
    <property type="entry name" value="MFP"/>
</dbReference>
<comment type="subcellular location">
    <subcellularLocation>
        <location evidence="1">Membrane</location>
        <topology evidence="1">Single-pass membrane protein</topology>
    </subcellularLocation>
</comment>
<gene>
    <name evidence="6" type="ORF">JMN32_24765</name>
</gene>
<protein>
    <submittedName>
        <fullName evidence="6">HlyD family efflux transporter periplasmic adaptor subunit</fullName>
    </submittedName>
</protein>